<evidence type="ECO:0000256" key="8">
    <source>
        <dbReference type="RuleBase" id="RU363032"/>
    </source>
</evidence>
<feature type="transmembrane region" description="Helical" evidence="8">
    <location>
        <begin position="161"/>
        <end position="184"/>
    </location>
</feature>
<feature type="transmembrane region" description="Helical" evidence="8">
    <location>
        <begin position="256"/>
        <end position="278"/>
    </location>
</feature>
<dbReference type="SUPFAM" id="SSF161098">
    <property type="entry name" value="MetI-like"/>
    <property type="match status" value="1"/>
</dbReference>
<evidence type="ECO:0000256" key="3">
    <source>
        <dbReference type="ARBA" id="ARBA00022475"/>
    </source>
</evidence>
<comment type="subcellular location">
    <subcellularLocation>
        <location evidence="1">Cell inner membrane</location>
        <topology evidence="1">Multi-pass membrane protein</topology>
    </subcellularLocation>
    <subcellularLocation>
        <location evidence="8">Cell membrane</location>
        <topology evidence="8">Multi-pass membrane protein</topology>
    </subcellularLocation>
</comment>
<dbReference type="Gene3D" id="1.10.3720.10">
    <property type="entry name" value="MetI-like"/>
    <property type="match status" value="1"/>
</dbReference>
<evidence type="ECO:0000256" key="6">
    <source>
        <dbReference type="ARBA" id="ARBA00022989"/>
    </source>
</evidence>
<protein>
    <submittedName>
        <fullName evidence="10">Polyamine ABC transporter permease</fullName>
    </submittedName>
</protein>
<name>A0A7G1NUZ2_9ACTN</name>
<dbReference type="PANTHER" id="PTHR43357:SF4">
    <property type="entry name" value="INNER MEMBRANE ABC TRANSPORTER PERMEASE PROTEIN YDCV"/>
    <property type="match status" value="1"/>
</dbReference>
<dbReference type="PANTHER" id="PTHR43357">
    <property type="entry name" value="INNER MEMBRANE ABC TRANSPORTER PERMEASE PROTEIN YDCV"/>
    <property type="match status" value="1"/>
</dbReference>
<dbReference type="Pfam" id="PF00528">
    <property type="entry name" value="BPD_transp_1"/>
    <property type="match status" value="1"/>
</dbReference>
<feature type="transmembrane region" description="Helical" evidence="8">
    <location>
        <begin position="215"/>
        <end position="236"/>
    </location>
</feature>
<organism evidence="10 11">
    <name type="scientific">Streptomyces aurantiacus</name>
    <dbReference type="NCBI Taxonomy" id="47760"/>
    <lineage>
        <taxon>Bacteria</taxon>
        <taxon>Bacillati</taxon>
        <taxon>Actinomycetota</taxon>
        <taxon>Actinomycetes</taxon>
        <taxon>Kitasatosporales</taxon>
        <taxon>Streptomycetaceae</taxon>
        <taxon>Streptomyces</taxon>
        <taxon>Streptomyces aurantiacus group</taxon>
    </lineage>
</organism>
<keyword evidence="5 8" id="KW-0812">Transmembrane</keyword>
<evidence type="ECO:0000313" key="10">
    <source>
        <dbReference type="EMBL" id="BCL25454.1"/>
    </source>
</evidence>
<dbReference type="Proteomes" id="UP000516444">
    <property type="component" value="Chromosome"/>
</dbReference>
<feature type="domain" description="ABC transmembrane type-1" evidence="9">
    <location>
        <begin position="90"/>
        <end position="278"/>
    </location>
</feature>
<keyword evidence="4" id="KW-0997">Cell inner membrane</keyword>
<reference evidence="10 11" key="1">
    <citation type="journal article" date="2014" name="Int. J. Syst. Evol. Microbiol.">
        <title>Complete genome sequence of Corynebacterium casei LMG S-19264T (=DSM 44701T), isolated from a smear-ripened cheese.</title>
        <authorList>
            <consortium name="US DOE Joint Genome Institute (JGI-PGF)"/>
            <person name="Walter F."/>
            <person name="Albersmeier A."/>
            <person name="Kalinowski J."/>
            <person name="Ruckert C."/>
        </authorList>
    </citation>
    <scope>NUCLEOTIDE SEQUENCE [LARGE SCALE GENOMIC DNA]</scope>
    <source>
        <strain evidence="10 11">JCM 4677</strain>
    </source>
</reference>
<comment type="similarity">
    <text evidence="8">Belongs to the binding-protein-dependent transport system permease family.</text>
</comment>
<dbReference type="AlphaFoldDB" id="A0A7G1NUZ2"/>
<keyword evidence="6 8" id="KW-1133">Transmembrane helix</keyword>
<keyword evidence="3" id="KW-1003">Cell membrane</keyword>
<keyword evidence="2 8" id="KW-0813">Transport</keyword>
<dbReference type="EMBL" id="AP023440">
    <property type="protein sequence ID" value="BCL25454.1"/>
    <property type="molecule type" value="Genomic_DNA"/>
</dbReference>
<dbReference type="CDD" id="cd06261">
    <property type="entry name" value="TM_PBP2"/>
    <property type="match status" value="1"/>
</dbReference>
<proteinExistence type="inferred from homology"/>
<dbReference type="RefSeq" id="WP_198427897.1">
    <property type="nucleotide sequence ID" value="NZ_AP023440.1"/>
</dbReference>
<dbReference type="InterPro" id="IPR035906">
    <property type="entry name" value="MetI-like_sf"/>
</dbReference>
<feature type="transmembrane region" description="Helical" evidence="8">
    <location>
        <begin position="94"/>
        <end position="116"/>
    </location>
</feature>
<evidence type="ECO:0000259" key="9">
    <source>
        <dbReference type="PROSITE" id="PS50928"/>
    </source>
</evidence>
<keyword evidence="11" id="KW-1185">Reference proteome</keyword>
<dbReference type="KEGG" id="sgm:GCM10017557_03130"/>
<evidence type="ECO:0000256" key="4">
    <source>
        <dbReference type="ARBA" id="ARBA00022519"/>
    </source>
</evidence>
<evidence type="ECO:0000256" key="7">
    <source>
        <dbReference type="ARBA" id="ARBA00023136"/>
    </source>
</evidence>
<dbReference type="GO" id="GO:0055085">
    <property type="term" value="P:transmembrane transport"/>
    <property type="evidence" value="ECO:0007669"/>
    <property type="project" value="InterPro"/>
</dbReference>
<dbReference type="PROSITE" id="PS50928">
    <property type="entry name" value="ABC_TM1"/>
    <property type="match status" value="1"/>
</dbReference>
<accession>A0A7G1NUZ2</accession>
<gene>
    <name evidence="10" type="ORF">GCM10017557_03130</name>
</gene>
<evidence type="ECO:0000313" key="11">
    <source>
        <dbReference type="Proteomes" id="UP000516444"/>
    </source>
</evidence>
<evidence type="ECO:0000256" key="1">
    <source>
        <dbReference type="ARBA" id="ARBA00004429"/>
    </source>
</evidence>
<dbReference type="InterPro" id="IPR000515">
    <property type="entry name" value="MetI-like"/>
</dbReference>
<feature type="transmembrane region" description="Helical" evidence="8">
    <location>
        <begin position="34"/>
        <end position="59"/>
    </location>
</feature>
<feature type="transmembrane region" description="Helical" evidence="8">
    <location>
        <begin position="128"/>
        <end position="149"/>
    </location>
</feature>
<evidence type="ECO:0000256" key="5">
    <source>
        <dbReference type="ARBA" id="ARBA00022692"/>
    </source>
</evidence>
<keyword evidence="7 8" id="KW-0472">Membrane</keyword>
<dbReference type="GO" id="GO:0005886">
    <property type="term" value="C:plasma membrane"/>
    <property type="evidence" value="ECO:0007669"/>
    <property type="project" value="UniProtKB-SubCell"/>
</dbReference>
<evidence type="ECO:0000256" key="2">
    <source>
        <dbReference type="ARBA" id="ARBA00022448"/>
    </source>
</evidence>
<sequence>MTSPTKTGQVKTVQVDTGPALSRRRYTKVDPIPWWLKVLGGLVVAFFVLPTLVVIPMSFSDATTFQFPPKGFSWRLYENFFTNPVWLDALGNSFLVATLTAVLATVVGTAAAVALSRLQGRTAQFVRTLLMVPIVAPAIVVAVAVYISFLRWQLTGTVTGYVLAHTAIAVPYMIVSVTGALGGFDPQLLKASASLGASPLRSFVRVTMPLISRGILTGAIFAFIVSFDEVVIALFLRSPTFQTMPVQMYNSVTVEIDPTISAASSLMVVAVTVIFILPQLRRGRRGRRQESHADDT</sequence>